<accession>A0A7G9WGA4</accession>
<organism evidence="1 2">
    <name type="scientific">Caproicibacterium amylolyticum</name>
    <dbReference type="NCBI Taxonomy" id="2766537"/>
    <lineage>
        <taxon>Bacteria</taxon>
        <taxon>Bacillati</taxon>
        <taxon>Bacillota</taxon>
        <taxon>Clostridia</taxon>
        <taxon>Eubacteriales</taxon>
        <taxon>Oscillospiraceae</taxon>
        <taxon>Caproicibacterium</taxon>
    </lineage>
</organism>
<evidence type="ECO:0000313" key="2">
    <source>
        <dbReference type="Proteomes" id="UP000516046"/>
    </source>
</evidence>
<dbReference type="RefSeq" id="WP_212506780.1">
    <property type="nucleotide sequence ID" value="NZ_CP060696.1"/>
</dbReference>
<name>A0A7G9WGA4_9FIRM</name>
<dbReference type="KEGG" id="caml:H6X83_12435"/>
<proteinExistence type="predicted"/>
<reference evidence="1 2" key="1">
    <citation type="submission" date="2020-08" db="EMBL/GenBank/DDBJ databases">
        <authorList>
            <person name="Ren C."/>
            <person name="Gu Y."/>
            <person name="Xu Y."/>
        </authorList>
    </citation>
    <scope>NUCLEOTIDE SEQUENCE [LARGE SCALE GENOMIC DNA]</scope>
    <source>
        <strain evidence="1 2">LBM18003</strain>
    </source>
</reference>
<dbReference type="InterPro" id="IPR025586">
    <property type="entry name" value="PcfJ"/>
</dbReference>
<dbReference type="AlphaFoldDB" id="A0A7G9WGA4"/>
<evidence type="ECO:0000313" key="1">
    <source>
        <dbReference type="EMBL" id="QNO17716.1"/>
    </source>
</evidence>
<sequence>MYYKRAGGKLQCFCSHCQQEVEIKIPGTAEKGKQLNEIIVKCPHCHSNARLKMAGRATRMTDGEMIQYAERAADGILIHQCTARLQHSKDYKNHAPELEITENIRQMISIGAAYTTKMFGHIYHGFGREPEWRWERIDRYNCYVENDVVCPYGLKKALAGTRYEHSGLPEFAKNAITNSKIYQFSVERYLNEYRGHPALELLAKCGLIRLVVDSCEYCGQHSFVSPFAKTPTAALGVTKHELKVMRAMDVSANELEVLKHLRDKSREAFSDKEVAALREAGINNTWKVERIEEFENPLNVISYLKKAGIEMNRLNDWADYIENARKLGYDITRKEVKYPKDFSKMHDRFAEQVYEKENAKQINIFKELYQKRKQLFEYENSEYLVKLPQTPYELTREGREMHHCVGTYIGRYAESSSIILFIRRKAEPDVPFITAEISPKNFEPVQIQDKYDKRPSEAVMQFWKKYCGMLKQKIHKTKKGEKAA</sequence>
<protein>
    <submittedName>
        <fullName evidence="1">PcfJ domain-containing protein</fullName>
    </submittedName>
</protein>
<dbReference type="EMBL" id="CP060696">
    <property type="protein sequence ID" value="QNO17716.1"/>
    <property type="molecule type" value="Genomic_DNA"/>
</dbReference>
<dbReference type="Pfam" id="PF14284">
    <property type="entry name" value="PcfJ"/>
    <property type="match status" value="1"/>
</dbReference>
<keyword evidence="2" id="KW-1185">Reference proteome</keyword>
<gene>
    <name evidence="1" type="ORF">H6X83_12435</name>
</gene>
<dbReference type="Proteomes" id="UP000516046">
    <property type="component" value="Chromosome"/>
</dbReference>